<evidence type="ECO:0000313" key="3">
    <source>
        <dbReference type="Proteomes" id="UP001501231"/>
    </source>
</evidence>
<feature type="transmembrane region" description="Helical" evidence="1">
    <location>
        <begin position="136"/>
        <end position="155"/>
    </location>
</feature>
<accession>A0ABN3KA62</accession>
<keyword evidence="1" id="KW-0812">Transmembrane</keyword>
<sequence length="196" mass="21147">MTEQTSGIKDRLRHHREVLAAAKDATPEERRAILDALRDDQEAWRNHRRARPLPPWLARRGTRRALAAVAVVPFGCGTAAAFLAPASLPSIALQAGAVAGVGAGLILLRRATRLLTEVPDAELDERELAERDRARGLAYLALACCVGLVALVAIADGPLLDTRAWEPLILGTLFTALLLPSAAAAWEWNELDDADQ</sequence>
<gene>
    <name evidence="2" type="ORF">GCM10010191_85150</name>
</gene>
<name>A0ABN3KA62_9ACTN</name>
<dbReference type="RefSeq" id="WP_344597156.1">
    <property type="nucleotide sequence ID" value="NZ_BAAARW010000039.1"/>
</dbReference>
<keyword evidence="3" id="KW-1185">Reference proteome</keyword>
<proteinExistence type="predicted"/>
<protein>
    <recommendedName>
        <fullName evidence="4">DUF3040 domain-containing protein</fullName>
    </recommendedName>
</protein>
<feature type="transmembrane region" description="Helical" evidence="1">
    <location>
        <begin position="91"/>
        <end position="108"/>
    </location>
</feature>
<feature type="transmembrane region" description="Helical" evidence="1">
    <location>
        <begin position="65"/>
        <end position="85"/>
    </location>
</feature>
<feature type="transmembrane region" description="Helical" evidence="1">
    <location>
        <begin position="167"/>
        <end position="186"/>
    </location>
</feature>
<organism evidence="2 3">
    <name type="scientific">Actinomadura vinacea</name>
    <dbReference type="NCBI Taxonomy" id="115336"/>
    <lineage>
        <taxon>Bacteria</taxon>
        <taxon>Bacillati</taxon>
        <taxon>Actinomycetota</taxon>
        <taxon>Actinomycetes</taxon>
        <taxon>Streptosporangiales</taxon>
        <taxon>Thermomonosporaceae</taxon>
        <taxon>Actinomadura</taxon>
    </lineage>
</organism>
<reference evidence="2 3" key="1">
    <citation type="journal article" date="2019" name="Int. J. Syst. Evol. Microbiol.">
        <title>The Global Catalogue of Microorganisms (GCM) 10K type strain sequencing project: providing services to taxonomists for standard genome sequencing and annotation.</title>
        <authorList>
            <consortium name="The Broad Institute Genomics Platform"/>
            <consortium name="The Broad Institute Genome Sequencing Center for Infectious Disease"/>
            <person name="Wu L."/>
            <person name="Ma J."/>
        </authorList>
    </citation>
    <scope>NUCLEOTIDE SEQUENCE [LARGE SCALE GENOMIC DNA]</scope>
    <source>
        <strain evidence="2 3">JCM 3325</strain>
    </source>
</reference>
<comment type="caution">
    <text evidence="2">The sequence shown here is derived from an EMBL/GenBank/DDBJ whole genome shotgun (WGS) entry which is preliminary data.</text>
</comment>
<dbReference type="EMBL" id="BAAARW010000039">
    <property type="protein sequence ID" value="GAA2453455.1"/>
    <property type="molecule type" value="Genomic_DNA"/>
</dbReference>
<evidence type="ECO:0000313" key="2">
    <source>
        <dbReference type="EMBL" id="GAA2453455.1"/>
    </source>
</evidence>
<keyword evidence="1" id="KW-1133">Transmembrane helix</keyword>
<evidence type="ECO:0000256" key="1">
    <source>
        <dbReference type="SAM" id="Phobius"/>
    </source>
</evidence>
<dbReference type="Proteomes" id="UP001501231">
    <property type="component" value="Unassembled WGS sequence"/>
</dbReference>
<evidence type="ECO:0008006" key="4">
    <source>
        <dbReference type="Google" id="ProtNLM"/>
    </source>
</evidence>
<keyword evidence="1" id="KW-0472">Membrane</keyword>